<dbReference type="OrthoDB" id="6509636at2759"/>
<dbReference type="AlphaFoldDB" id="A0A8E2AQU7"/>
<proteinExistence type="predicted"/>
<accession>A0A8E2AQU7</accession>
<feature type="domain" description="AMP-binding enzyme C-terminal" evidence="3">
    <location>
        <begin position="463"/>
        <end position="550"/>
    </location>
</feature>
<keyword evidence="1" id="KW-0472">Membrane</keyword>
<keyword evidence="1" id="KW-0812">Transmembrane</keyword>
<dbReference type="CDD" id="cd05911">
    <property type="entry name" value="Firefly_Luc_like"/>
    <property type="match status" value="1"/>
</dbReference>
<evidence type="ECO:0000256" key="1">
    <source>
        <dbReference type="SAM" id="Phobius"/>
    </source>
</evidence>
<dbReference type="Pfam" id="PF13193">
    <property type="entry name" value="AMP-binding_C"/>
    <property type="match status" value="1"/>
</dbReference>
<dbReference type="SUPFAM" id="SSF56801">
    <property type="entry name" value="Acetyl-CoA synthetase-like"/>
    <property type="match status" value="1"/>
</dbReference>
<sequence length="578" mass="63443">MAEIHAPGELPWIPDDLTAVQFMLDAFHPTRPVVTKSTPWFIEDATGRDIGPEEVRARVYGLANALKARWKLAEDDIVCVYSPNHLDYLPALWAVYRLGGIITPANPSYTAGELEHQLSLTRAKFLLADPGNLRVALIAAAKVGLPNSHIALFDNGKAPGEYVTISQLVEEGLAQPSQFVERKLEKGEARRKLALLSFSSGTTGRPKAVRIPHYSLCANVVQMAAYHKMSWASGDLPQKFQVGDVVFAPLPFYHIYGLLVIGHFFLYAGMSLVIVPKFNFTNMLKSIERHRINHLPLVPPMAVLLCKHPAVNYYDLSSVKAIMCGAAPLSGEIVQRLSERFPQVTIGQGFGMTETATIVTMPQLDQKIGTLGSAGRLVPGIVVRVIKEDGSLAQCGEPGQLVVRGPSIALGYLNNEEATKETFRDGWLYSGDEVIINESAEMFVVDRIKELIKVRGFQVAPAELEGHLLEHSDVMDACVVSVPDDYSGELPLAFVVLRPQASARAARDPAEAQKIKVALQKHVADAKIYYKQLTGGVVFTDAIPKNPSGKLLRRFLRDRARLMQKNGELGSEIVQAKL</sequence>
<organism evidence="4 5">
    <name type="scientific">Obba rivulosa</name>
    <dbReference type="NCBI Taxonomy" id="1052685"/>
    <lineage>
        <taxon>Eukaryota</taxon>
        <taxon>Fungi</taxon>
        <taxon>Dikarya</taxon>
        <taxon>Basidiomycota</taxon>
        <taxon>Agaricomycotina</taxon>
        <taxon>Agaricomycetes</taxon>
        <taxon>Polyporales</taxon>
        <taxon>Gelatoporiaceae</taxon>
        <taxon>Obba</taxon>
    </lineage>
</organism>
<dbReference type="Gene3D" id="3.40.50.12780">
    <property type="entry name" value="N-terminal domain of ligase-like"/>
    <property type="match status" value="1"/>
</dbReference>
<dbReference type="Proteomes" id="UP000250043">
    <property type="component" value="Unassembled WGS sequence"/>
</dbReference>
<dbReference type="InterPro" id="IPR020845">
    <property type="entry name" value="AMP-binding_CS"/>
</dbReference>
<reference evidence="4 5" key="1">
    <citation type="submission" date="2016-07" db="EMBL/GenBank/DDBJ databases">
        <title>Draft genome of the white-rot fungus Obba rivulosa 3A-2.</title>
        <authorList>
            <consortium name="DOE Joint Genome Institute"/>
            <person name="Miettinen O."/>
            <person name="Riley R."/>
            <person name="Acob R."/>
            <person name="Barry K."/>
            <person name="Cullen D."/>
            <person name="De Vries R."/>
            <person name="Hainaut M."/>
            <person name="Hatakka A."/>
            <person name="Henrissat B."/>
            <person name="Hilden K."/>
            <person name="Kuo R."/>
            <person name="Labutti K."/>
            <person name="Lipzen A."/>
            <person name="Makela M.R."/>
            <person name="Sandor L."/>
            <person name="Spatafora J.W."/>
            <person name="Grigoriev I.V."/>
            <person name="Hibbett D.S."/>
        </authorList>
    </citation>
    <scope>NUCLEOTIDE SEQUENCE [LARGE SCALE GENOMIC DNA]</scope>
    <source>
        <strain evidence="4 5">3A-2</strain>
    </source>
</reference>
<dbReference type="EMBL" id="KV722431">
    <property type="protein sequence ID" value="OCH89253.1"/>
    <property type="molecule type" value="Genomic_DNA"/>
</dbReference>
<dbReference type="PROSITE" id="PS00455">
    <property type="entry name" value="AMP_BINDING"/>
    <property type="match status" value="1"/>
</dbReference>
<dbReference type="InterPro" id="IPR045851">
    <property type="entry name" value="AMP-bd_C_sf"/>
</dbReference>
<dbReference type="GO" id="GO:0016405">
    <property type="term" value="F:CoA-ligase activity"/>
    <property type="evidence" value="ECO:0007669"/>
    <property type="project" value="TreeGrafter"/>
</dbReference>
<dbReference type="InterPro" id="IPR000873">
    <property type="entry name" value="AMP-dep_synth/lig_dom"/>
</dbReference>
<evidence type="ECO:0000259" key="3">
    <source>
        <dbReference type="Pfam" id="PF13193"/>
    </source>
</evidence>
<evidence type="ECO:0000313" key="5">
    <source>
        <dbReference type="Proteomes" id="UP000250043"/>
    </source>
</evidence>
<protein>
    <submittedName>
        <fullName evidence="4">Acetyl-CoA synthetase-like protein</fullName>
    </submittedName>
</protein>
<keyword evidence="1" id="KW-1133">Transmembrane helix</keyword>
<dbReference type="InterPro" id="IPR042099">
    <property type="entry name" value="ANL_N_sf"/>
</dbReference>
<dbReference type="Gene3D" id="3.30.300.30">
    <property type="match status" value="1"/>
</dbReference>
<evidence type="ECO:0000259" key="2">
    <source>
        <dbReference type="Pfam" id="PF00501"/>
    </source>
</evidence>
<keyword evidence="5" id="KW-1185">Reference proteome</keyword>
<dbReference type="Pfam" id="PF00501">
    <property type="entry name" value="AMP-binding"/>
    <property type="match status" value="1"/>
</dbReference>
<feature type="domain" description="AMP-dependent synthetase/ligase" evidence="2">
    <location>
        <begin position="53"/>
        <end position="413"/>
    </location>
</feature>
<feature type="transmembrane region" description="Helical" evidence="1">
    <location>
        <begin position="253"/>
        <end position="275"/>
    </location>
</feature>
<name>A0A8E2AQU7_9APHY</name>
<gene>
    <name evidence="4" type="ORF">OBBRIDRAFT_732929</name>
</gene>
<dbReference type="InterPro" id="IPR025110">
    <property type="entry name" value="AMP-bd_C"/>
</dbReference>
<dbReference type="PANTHER" id="PTHR24096">
    <property type="entry name" value="LONG-CHAIN-FATTY-ACID--COA LIGASE"/>
    <property type="match status" value="1"/>
</dbReference>
<dbReference type="PANTHER" id="PTHR24096:SF422">
    <property type="entry name" value="BCDNA.GH02901"/>
    <property type="match status" value="1"/>
</dbReference>
<evidence type="ECO:0000313" key="4">
    <source>
        <dbReference type="EMBL" id="OCH89253.1"/>
    </source>
</evidence>